<dbReference type="EMBL" id="JACSEA010000019">
    <property type="protein sequence ID" value="KAF7382006.1"/>
    <property type="molecule type" value="Genomic_DNA"/>
</dbReference>
<proteinExistence type="predicted"/>
<name>A0A834JAE9_VESVU</name>
<feature type="compositionally biased region" description="Basic and acidic residues" evidence="1">
    <location>
        <begin position="70"/>
        <end position="81"/>
    </location>
</feature>
<comment type="caution">
    <text evidence="2">The sequence shown here is derived from an EMBL/GenBank/DDBJ whole genome shotgun (WGS) entry which is preliminary data.</text>
</comment>
<keyword evidence="3" id="KW-1185">Reference proteome</keyword>
<evidence type="ECO:0000256" key="1">
    <source>
        <dbReference type="SAM" id="MobiDB-lite"/>
    </source>
</evidence>
<accession>A0A834JAE9</accession>
<dbReference type="Proteomes" id="UP000614350">
    <property type="component" value="Unassembled WGS sequence"/>
</dbReference>
<feature type="compositionally biased region" description="Acidic residues" evidence="1">
    <location>
        <begin position="10"/>
        <end position="19"/>
    </location>
</feature>
<evidence type="ECO:0000313" key="2">
    <source>
        <dbReference type="EMBL" id="KAF7382006.1"/>
    </source>
</evidence>
<reference evidence="2" key="1">
    <citation type="journal article" date="2020" name="G3 (Bethesda)">
        <title>High-Quality Assemblies for Three Invasive Social Wasps from the &lt;i&gt;Vespula&lt;/i&gt; Genus.</title>
        <authorList>
            <person name="Harrop T.W.R."/>
            <person name="Guhlin J."/>
            <person name="McLaughlin G.M."/>
            <person name="Permina E."/>
            <person name="Stockwell P."/>
            <person name="Gilligan J."/>
            <person name="Le Lec M.F."/>
            <person name="Gruber M.A.M."/>
            <person name="Quinn O."/>
            <person name="Lovegrove M."/>
            <person name="Duncan E.J."/>
            <person name="Remnant E.J."/>
            <person name="Van Eeckhoven J."/>
            <person name="Graham B."/>
            <person name="Knapp R.A."/>
            <person name="Langford K.W."/>
            <person name="Kronenberg Z."/>
            <person name="Press M.O."/>
            <person name="Eacker S.M."/>
            <person name="Wilson-Rankin E.E."/>
            <person name="Purcell J."/>
            <person name="Lester P.J."/>
            <person name="Dearden P.K."/>
        </authorList>
    </citation>
    <scope>NUCLEOTIDE SEQUENCE</scope>
    <source>
        <strain evidence="2">Marl-1</strain>
    </source>
</reference>
<organism evidence="2 3">
    <name type="scientific">Vespula vulgaris</name>
    <name type="common">Yellow jacket</name>
    <name type="synonym">Wasp</name>
    <dbReference type="NCBI Taxonomy" id="7454"/>
    <lineage>
        <taxon>Eukaryota</taxon>
        <taxon>Metazoa</taxon>
        <taxon>Ecdysozoa</taxon>
        <taxon>Arthropoda</taxon>
        <taxon>Hexapoda</taxon>
        <taxon>Insecta</taxon>
        <taxon>Pterygota</taxon>
        <taxon>Neoptera</taxon>
        <taxon>Endopterygota</taxon>
        <taxon>Hymenoptera</taxon>
        <taxon>Apocrita</taxon>
        <taxon>Aculeata</taxon>
        <taxon>Vespoidea</taxon>
        <taxon>Vespidae</taxon>
        <taxon>Vespinae</taxon>
        <taxon>Vespula</taxon>
    </lineage>
</organism>
<sequence>MAEGDRQSFDDDDDEEDDALPSPGRYRPTRSLAEFVLRRTIEFLAPLSSPIPYRFQGARGGAESRRKRNEWRPDGKEKTSRNGENVAGKKRKGWYKSTRPSSLLLSETGSSIDSPEVTAIEDFSIVASHEYSDKRNRSKVGYPSNAKSKPQSDFDEIWKATRDGRDRLLSTFFPIDTWTSTSLGIRASKKRFWGKFGDVAWSPSENLSYVCVNARYNVVTTNTATWYLYRVPQKSSSSAINRTRNPPP</sequence>
<feature type="region of interest" description="Disordered" evidence="1">
    <location>
        <begin position="51"/>
        <end position="94"/>
    </location>
</feature>
<gene>
    <name evidence="2" type="ORF">HZH66_013438</name>
</gene>
<evidence type="ECO:0000313" key="3">
    <source>
        <dbReference type="Proteomes" id="UP000614350"/>
    </source>
</evidence>
<dbReference type="AlphaFoldDB" id="A0A834JAE9"/>
<feature type="region of interest" description="Disordered" evidence="1">
    <location>
        <begin position="1"/>
        <end position="31"/>
    </location>
</feature>
<protein>
    <submittedName>
        <fullName evidence="2">Uncharacterized protein</fullName>
    </submittedName>
</protein>